<sequence>MSTPVISSHGFDGNLALTTIAPTLRRLPFTSAQRQARLQWCRAHSHWNVTDWNRIVFNDVSRFELSLEDQRRRVWRRPGQRYDANLTVFRQTDRQPEVMVWGAISFHSRTHLVVIRCNLTAQRYVDDVLRPAVLPFMSRYHGLTFQRDNVRPHTAHVSTACLSACQTLPWPARSPDLSPIEHVWRIMGRTLQPARDVDDLTRQLDRIWHDIPQENIRNLYPSMPSRITACIRARGGQTRY</sequence>
<dbReference type="InterPro" id="IPR038717">
    <property type="entry name" value="Tc1-like_DDE_dom"/>
</dbReference>
<name>A0A087T5B7_STEMI</name>
<dbReference type="InterPro" id="IPR052338">
    <property type="entry name" value="Transposase_5"/>
</dbReference>
<keyword evidence="3" id="KW-1185">Reference proteome</keyword>
<dbReference type="Proteomes" id="UP000054359">
    <property type="component" value="Unassembled WGS sequence"/>
</dbReference>
<dbReference type="GO" id="GO:0003676">
    <property type="term" value="F:nucleic acid binding"/>
    <property type="evidence" value="ECO:0007669"/>
    <property type="project" value="InterPro"/>
</dbReference>
<protein>
    <submittedName>
        <fullName evidence="2">Transposable element Tc1 transposase</fullName>
    </submittedName>
</protein>
<dbReference type="Gene3D" id="3.30.420.10">
    <property type="entry name" value="Ribonuclease H-like superfamily/Ribonuclease H"/>
    <property type="match status" value="1"/>
</dbReference>
<dbReference type="PANTHER" id="PTHR23022:SF135">
    <property type="entry name" value="SI:DKEY-77F5.3"/>
    <property type="match status" value="1"/>
</dbReference>
<reference evidence="2 3" key="1">
    <citation type="submission" date="2013-11" db="EMBL/GenBank/DDBJ databases">
        <title>Genome sequencing of Stegodyphus mimosarum.</title>
        <authorList>
            <person name="Bechsgaard J."/>
        </authorList>
    </citation>
    <scope>NUCLEOTIDE SEQUENCE [LARGE SCALE GENOMIC DNA]</scope>
</reference>
<dbReference type="OMA" id="WRIMGRT"/>
<accession>A0A087T5B7</accession>
<dbReference type="PANTHER" id="PTHR23022">
    <property type="entry name" value="TRANSPOSABLE ELEMENT-RELATED"/>
    <property type="match status" value="1"/>
</dbReference>
<organism evidence="2 3">
    <name type="scientific">Stegodyphus mimosarum</name>
    <name type="common">African social velvet spider</name>
    <dbReference type="NCBI Taxonomy" id="407821"/>
    <lineage>
        <taxon>Eukaryota</taxon>
        <taxon>Metazoa</taxon>
        <taxon>Ecdysozoa</taxon>
        <taxon>Arthropoda</taxon>
        <taxon>Chelicerata</taxon>
        <taxon>Arachnida</taxon>
        <taxon>Araneae</taxon>
        <taxon>Araneomorphae</taxon>
        <taxon>Entelegynae</taxon>
        <taxon>Eresoidea</taxon>
        <taxon>Eresidae</taxon>
        <taxon>Stegodyphus</taxon>
    </lineage>
</organism>
<evidence type="ECO:0000313" key="3">
    <source>
        <dbReference type="Proteomes" id="UP000054359"/>
    </source>
</evidence>
<gene>
    <name evidence="2" type="ORF">X975_13498</name>
</gene>
<feature type="non-terminal residue" evidence="2">
    <location>
        <position position="240"/>
    </location>
</feature>
<dbReference type="AlphaFoldDB" id="A0A087T5B7"/>
<evidence type="ECO:0000259" key="1">
    <source>
        <dbReference type="Pfam" id="PF13358"/>
    </source>
</evidence>
<feature type="domain" description="Tc1-like transposase DDE" evidence="1">
    <location>
        <begin position="54"/>
        <end position="199"/>
    </location>
</feature>
<dbReference type="EMBL" id="KK113488">
    <property type="protein sequence ID" value="KFM60306.1"/>
    <property type="molecule type" value="Genomic_DNA"/>
</dbReference>
<dbReference type="Pfam" id="PF13358">
    <property type="entry name" value="DDE_3"/>
    <property type="match status" value="1"/>
</dbReference>
<proteinExistence type="predicted"/>
<evidence type="ECO:0000313" key="2">
    <source>
        <dbReference type="EMBL" id="KFM60306.1"/>
    </source>
</evidence>
<dbReference type="InterPro" id="IPR036397">
    <property type="entry name" value="RNaseH_sf"/>
</dbReference>
<dbReference type="OrthoDB" id="2417635at2759"/>